<sequence>MRLVHIRPKIIQMSMLGFTLLAGSPVYAAVDADLGEENALVEYQTVADGLRQLGVALGTLVKEYEDVRVIRGDRTFSERFQDAETLFLLKDYQRASLALYGLVNDAVNKSEPDYGKAVFYMAESQFQTNNLVAARKYFEKVVSQSIDPYVVGALKRLVEIADRRHQWDGLEGYLEKLQARGSLPAATIYATVKSLLGQDQPKAALKLAREVSDKHELYAKIKYMAAVAQVQLGKLDDALQRFQQLTQLEGNYEALSEIRELSHLNQGRIYLEQGKLTASQDAYQNIARSSQFFEQAMYEATWVHIRGAALAGDDYQRVAEYQKALNALEILLVGVSDEKIGSEARILVGNIYLWMGRHMEASEAFEEVVERYQAIYDELTMVQSRMVDPVEYYEEISIRRQRGGGNLPEIAVAWATDGGELHNAMGIVGDLDQAQAMVDDSAELVDGMLKMLDSQEVPDFFPGLQSAKARVLEIENQLVSFTERLLAVERRLVIEQLSPARKRELERVLAERAKLEPAYQQLPKTEEEYQGRRGEVRFEYQKVQKSVFRIKWSLEEQRRELVALRQWVNSHPESLGFSEEAMFRSRLMQTEQELKEMEVLQKTLESEITRERNLVSVSSSSAEEDELRARYGATLEREREILRVGQMFLVAAKLSSEEGQGMASPELVSLIKERRKLDTAKVEVQERLRTARSDIAASRWDLMDQKREIARIYKWMANNPNFLPEAEATEFRAKVAKLELEIGILVKNQDGLETKLVSNNTLEDVLAKITAREEALKQRYDAVFDKERQKIASQLAEGSSGGLGLVLSIQQSRELAARYSQDLGSFRNNLKSLTAAKAKEMKIQLLRERRAIEAQGKALVLAKGKAQRVIGEITMASVGGVQRRFQDIVMRGDVGRLDVAWSLKEKQTQEINAKLAAQRDEVSKLRSQFKSVMDE</sequence>
<dbReference type="Pfam" id="PF13432">
    <property type="entry name" value="TPR_16"/>
    <property type="match status" value="1"/>
</dbReference>
<organism evidence="3">
    <name type="scientific">uncultured myxobacterium HF0130_06F04</name>
    <dbReference type="NCBI Taxonomy" id="723555"/>
    <lineage>
        <taxon>Bacteria</taxon>
        <taxon>Pseudomonadati</taxon>
        <taxon>Myxococcota</taxon>
        <taxon>Myxococcia</taxon>
        <taxon>Myxococcales</taxon>
        <taxon>environmental samples</taxon>
    </lineage>
</organism>
<proteinExistence type="predicted"/>
<accession>E7C2F2</accession>
<name>E7C2F2_9BACT</name>
<evidence type="ECO:0000256" key="1">
    <source>
        <dbReference type="SAM" id="Coils"/>
    </source>
</evidence>
<keyword evidence="1" id="KW-0175">Coiled coil</keyword>
<dbReference type="InterPro" id="IPR011990">
    <property type="entry name" value="TPR-like_helical_dom_sf"/>
</dbReference>
<dbReference type="SMART" id="SM00028">
    <property type="entry name" value="TPR"/>
    <property type="match status" value="4"/>
</dbReference>
<evidence type="ECO:0000256" key="2">
    <source>
        <dbReference type="SAM" id="SignalP"/>
    </source>
</evidence>
<feature type="chain" id="PRO_5003216121" description="Tetratricopeptide repeat protein" evidence="2">
    <location>
        <begin position="29"/>
        <end position="935"/>
    </location>
</feature>
<dbReference type="AlphaFoldDB" id="E7C2F2"/>
<feature type="coiled-coil region" evidence="1">
    <location>
        <begin position="908"/>
        <end position="935"/>
    </location>
</feature>
<protein>
    <recommendedName>
        <fullName evidence="4">Tetratricopeptide repeat protein</fullName>
    </recommendedName>
</protein>
<evidence type="ECO:0000313" key="3">
    <source>
        <dbReference type="EMBL" id="ADI21626.1"/>
    </source>
</evidence>
<dbReference type="Gene3D" id="1.25.40.10">
    <property type="entry name" value="Tetratricopeptide repeat domain"/>
    <property type="match status" value="2"/>
</dbReference>
<evidence type="ECO:0008006" key="4">
    <source>
        <dbReference type="Google" id="ProtNLM"/>
    </source>
</evidence>
<dbReference type="SUPFAM" id="SSF48452">
    <property type="entry name" value="TPR-like"/>
    <property type="match status" value="1"/>
</dbReference>
<feature type="signal peptide" evidence="2">
    <location>
        <begin position="1"/>
        <end position="28"/>
    </location>
</feature>
<reference evidence="3" key="1">
    <citation type="submission" date="2010-01" db="EMBL/GenBank/DDBJ databases">
        <title>Genome fragments of uncultured bacteria from the North Pacific subtropical Gyre.</title>
        <authorList>
            <person name="Pham V.D."/>
            <person name="Delong E.F."/>
        </authorList>
    </citation>
    <scope>NUCLEOTIDE SEQUENCE</scope>
</reference>
<dbReference type="InterPro" id="IPR019734">
    <property type="entry name" value="TPR_rpt"/>
</dbReference>
<keyword evidence="2" id="KW-0732">Signal</keyword>
<dbReference type="EMBL" id="GU567961">
    <property type="protein sequence ID" value="ADI21626.1"/>
    <property type="molecule type" value="Genomic_DNA"/>
</dbReference>
<feature type="coiled-coil region" evidence="1">
    <location>
        <begin position="587"/>
        <end position="614"/>
    </location>
</feature>